<dbReference type="GO" id="GO:0006351">
    <property type="term" value="P:DNA-templated transcription"/>
    <property type="evidence" value="ECO:0007669"/>
    <property type="project" value="InterPro"/>
</dbReference>
<dbReference type="PANTHER" id="PTHR11800">
    <property type="entry name" value="DNA-DIRECTED RNA POLYMERASE"/>
    <property type="match status" value="1"/>
</dbReference>
<dbReference type="GO" id="GO:0005736">
    <property type="term" value="C:RNA polymerase I complex"/>
    <property type="evidence" value="ECO:0007669"/>
    <property type="project" value="TreeGrafter"/>
</dbReference>
<comment type="similarity">
    <text evidence="6">Belongs to the archaeal Rpo3/eukaryotic RPB3 RNA polymerase subunit family.</text>
</comment>
<evidence type="ECO:0000256" key="6">
    <source>
        <dbReference type="ARBA" id="ARBA00025804"/>
    </source>
</evidence>
<dbReference type="GO" id="GO:0005666">
    <property type="term" value="C:RNA polymerase III complex"/>
    <property type="evidence" value="ECO:0007669"/>
    <property type="project" value="TreeGrafter"/>
</dbReference>
<keyword evidence="3" id="KW-0240">DNA-directed RNA polymerase</keyword>
<dbReference type="CDD" id="cd07032">
    <property type="entry name" value="RNAP_I_II_AC40"/>
    <property type="match status" value="1"/>
</dbReference>
<dbReference type="SUPFAM" id="SSF55257">
    <property type="entry name" value="RBP11-like subunits of RNA polymerase"/>
    <property type="match status" value="1"/>
</dbReference>
<organism evidence="8">
    <name type="scientific">Spodoptera frugiperda</name>
    <name type="common">Fall armyworm</name>
    <dbReference type="NCBI Taxonomy" id="7108"/>
    <lineage>
        <taxon>Eukaryota</taxon>
        <taxon>Metazoa</taxon>
        <taxon>Ecdysozoa</taxon>
        <taxon>Arthropoda</taxon>
        <taxon>Hexapoda</taxon>
        <taxon>Insecta</taxon>
        <taxon>Pterygota</taxon>
        <taxon>Neoptera</taxon>
        <taxon>Endopterygota</taxon>
        <taxon>Lepidoptera</taxon>
        <taxon>Glossata</taxon>
        <taxon>Ditrysia</taxon>
        <taxon>Noctuoidea</taxon>
        <taxon>Noctuidae</taxon>
        <taxon>Amphipyrinae</taxon>
        <taxon>Spodoptera</taxon>
    </lineage>
</organism>
<feature type="domain" description="DNA-directed RNA polymerase RpoA/D/Rpb3-type" evidence="7">
    <location>
        <begin position="51"/>
        <end position="328"/>
    </location>
</feature>
<dbReference type="Gene3D" id="2.170.120.12">
    <property type="entry name" value="DNA-directed RNA polymerase, insert domain"/>
    <property type="match status" value="1"/>
</dbReference>
<dbReference type="InterPro" id="IPR011263">
    <property type="entry name" value="DNA-dir_RNA_pol_RpoA/D/Rpb3"/>
</dbReference>
<dbReference type="SUPFAM" id="SSF56553">
    <property type="entry name" value="Insert subdomain of RNA polymerase alpha subunit"/>
    <property type="match status" value="1"/>
</dbReference>
<evidence type="ECO:0000256" key="1">
    <source>
        <dbReference type="ARBA" id="ARBA00004123"/>
    </source>
</evidence>
<dbReference type="PROSITE" id="PS00446">
    <property type="entry name" value="RNA_POL_D_30KD"/>
    <property type="match status" value="1"/>
</dbReference>
<dbReference type="GO" id="GO:0046983">
    <property type="term" value="F:protein dimerization activity"/>
    <property type="evidence" value="ECO:0007669"/>
    <property type="project" value="InterPro"/>
</dbReference>
<dbReference type="HAMAP" id="MF_00320">
    <property type="entry name" value="RNApol_arch_Rpo3"/>
    <property type="match status" value="1"/>
</dbReference>
<dbReference type="InterPro" id="IPR001514">
    <property type="entry name" value="DNA-dir_RNA_pol_30-40kDasu_CS"/>
</dbReference>
<keyword evidence="5" id="KW-0539">Nucleus</keyword>
<evidence type="ECO:0000256" key="5">
    <source>
        <dbReference type="ARBA" id="ARBA00023242"/>
    </source>
</evidence>
<dbReference type="InterPro" id="IPR022842">
    <property type="entry name" value="RNAP_Rpo3/Rpb3/RPAC1"/>
</dbReference>
<keyword evidence="4" id="KW-0804">Transcription</keyword>
<dbReference type="InterPro" id="IPR050518">
    <property type="entry name" value="Rpo3/RPB3_RNA_Pol_subunit"/>
</dbReference>
<dbReference type="NCBIfam" id="NF001988">
    <property type="entry name" value="PRK00783.1"/>
    <property type="match status" value="1"/>
</dbReference>
<dbReference type="OrthoDB" id="270173at2759"/>
<accession>A0A2H1W3G1</accession>
<dbReference type="EMBL" id="ODYU01005792">
    <property type="protein sequence ID" value="SOQ47034.1"/>
    <property type="molecule type" value="Genomic_DNA"/>
</dbReference>
<evidence type="ECO:0000256" key="2">
    <source>
        <dbReference type="ARBA" id="ARBA00022083"/>
    </source>
</evidence>
<evidence type="ECO:0000259" key="7">
    <source>
        <dbReference type="SMART" id="SM00662"/>
    </source>
</evidence>
<dbReference type="AlphaFoldDB" id="A0A2H1W3G1"/>
<evidence type="ECO:0000313" key="8">
    <source>
        <dbReference type="EMBL" id="SOQ47034.1"/>
    </source>
</evidence>
<proteinExistence type="inferred from homology"/>
<dbReference type="SMART" id="SM00662">
    <property type="entry name" value="RPOLD"/>
    <property type="match status" value="1"/>
</dbReference>
<dbReference type="InterPro" id="IPR011262">
    <property type="entry name" value="DNA-dir_RNA_pol_insert"/>
</dbReference>
<dbReference type="Pfam" id="PF01000">
    <property type="entry name" value="RNA_pol_A_bac"/>
    <property type="match status" value="1"/>
</dbReference>
<dbReference type="InterPro" id="IPR036643">
    <property type="entry name" value="RNApol_insert_sf"/>
</dbReference>
<evidence type="ECO:0000256" key="4">
    <source>
        <dbReference type="ARBA" id="ARBA00023163"/>
    </source>
</evidence>
<dbReference type="FunFam" id="2.170.120.12:FF:000003">
    <property type="entry name" value="Dna-directed rna polymerases i and iii subunit"/>
    <property type="match status" value="1"/>
</dbReference>
<dbReference type="Pfam" id="PF01193">
    <property type="entry name" value="RNA_pol_L"/>
    <property type="match status" value="1"/>
</dbReference>
<dbReference type="GO" id="GO:0003677">
    <property type="term" value="F:DNA binding"/>
    <property type="evidence" value="ECO:0007669"/>
    <property type="project" value="InterPro"/>
</dbReference>
<protein>
    <recommendedName>
        <fullName evidence="2">DNA-directed RNA polymerases I and III subunit RPAC1</fullName>
    </recommendedName>
</protein>
<dbReference type="PANTHER" id="PTHR11800:SF13">
    <property type="entry name" value="DNA-DIRECTED RNA POLYMERASES I AND III SUBUNIT RPAC1"/>
    <property type="match status" value="1"/>
</dbReference>
<evidence type="ECO:0000256" key="3">
    <source>
        <dbReference type="ARBA" id="ARBA00022478"/>
    </source>
</evidence>
<dbReference type="GO" id="GO:0003899">
    <property type="term" value="F:DNA-directed RNA polymerase activity"/>
    <property type="evidence" value="ECO:0007669"/>
    <property type="project" value="InterPro"/>
</dbReference>
<sequence length="333" mass="38078">MPLKDEKPRLFLEEFRVKNAPNDYGMADEKWSFKKFTKKFRIVIVRMDNFEMEFDLIGIQPAFANAFRRLMLSEVPSMAIEKVMIRNNTSIIQDEVLAHRLGLIPLKADPRLFEYRPEGNATVGTEFDTLEFTMKVKCTVNKSQPKDSYRAEDLYENHSVYSSQMKWQPMGNQASVHKEADIGPVHPDILVSKMRPGHELDLSLVAVKGIGKDHAKFSPVATASYRLLPEVTLTREVRGSEATLLQSCFAPGVIGIDSEGRAYVRDARYDTCSRNVYRYDEIKDAVVLSRVRDHFIFNVESVGALQPNVIFVEAVKILRDKCKSFLDELNKFN</sequence>
<reference evidence="8" key="1">
    <citation type="submission" date="2016-07" db="EMBL/GenBank/DDBJ databases">
        <authorList>
            <person name="Bretaudeau A."/>
        </authorList>
    </citation>
    <scope>NUCLEOTIDE SEQUENCE</scope>
    <source>
        <strain evidence="8">Rice</strain>
        <tissue evidence="8">Whole body</tissue>
    </source>
</reference>
<name>A0A2H1W3G1_SPOFR</name>
<comment type="subcellular location">
    <subcellularLocation>
        <location evidence="1">Nucleus</location>
    </subcellularLocation>
</comment>
<dbReference type="InterPro" id="IPR036603">
    <property type="entry name" value="RBP11-like"/>
</dbReference>
<dbReference type="Gene3D" id="3.30.1360.10">
    <property type="entry name" value="RNA polymerase, RBP11-like subunit"/>
    <property type="match status" value="1"/>
</dbReference>
<dbReference type="InterPro" id="IPR033901">
    <property type="entry name" value="RNAPI/III_AC40"/>
</dbReference>
<gene>
    <name evidence="8" type="ORF">SFRICE_000190</name>
</gene>